<proteinExistence type="inferred from homology"/>
<dbReference type="InterPro" id="IPR024077">
    <property type="entry name" value="Neurolysin/TOP_dom2"/>
</dbReference>
<evidence type="ECO:0000256" key="5">
    <source>
        <dbReference type="ARBA" id="ARBA00022833"/>
    </source>
</evidence>
<dbReference type="PANTHER" id="PTHR43660:SF1">
    <property type="entry name" value="DIPEPTIDYL CARBOXYPEPTIDASE"/>
    <property type="match status" value="1"/>
</dbReference>
<keyword evidence="6 7" id="KW-0482">Metalloprotease</keyword>
<feature type="non-terminal residue" evidence="9">
    <location>
        <position position="1"/>
    </location>
</feature>
<keyword evidence="2 7" id="KW-0645">Protease</keyword>
<dbReference type="InterPro" id="IPR045090">
    <property type="entry name" value="Pept_M3A_M3B"/>
</dbReference>
<dbReference type="GO" id="GO:0004180">
    <property type="term" value="F:carboxypeptidase activity"/>
    <property type="evidence" value="ECO:0007669"/>
    <property type="project" value="TreeGrafter"/>
</dbReference>
<dbReference type="InterPro" id="IPR001567">
    <property type="entry name" value="Pept_M3A_M3B_dom"/>
</dbReference>
<keyword evidence="4 7" id="KW-0378">Hydrolase</keyword>
<dbReference type="GO" id="GO:0005829">
    <property type="term" value="C:cytosol"/>
    <property type="evidence" value="ECO:0007669"/>
    <property type="project" value="TreeGrafter"/>
</dbReference>
<dbReference type="GO" id="GO:0006508">
    <property type="term" value="P:proteolysis"/>
    <property type="evidence" value="ECO:0007669"/>
    <property type="project" value="UniProtKB-KW"/>
</dbReference>
<dbReference type="PANTHER" id="PTHR43660">
    <property type="entry name" value="DIPEPTIDYL CARBOXYPEPTIDASE"/>
    <property type="match status" value="1"/>
</dbReference>
<dbReference type="GO" id="GO:0046872">
    <property type="term" value="F:metal ion binding"/>
    <property type="evidence" value="ECO:0007669"/>
    <property type="project" value="UniProtKB-UniRule"/>
</dbReference>
<dbReference type="AlphaFoldDB" id="M3IH48"/>
<dbReference type="Proteomes" id="UP000011778">
    <property type="component" value="Unassembled WGS sequence"/>
</dbReference>
<dbReference type="Gene3D" id="1.10.1370.10">
    <property type="entry name" value="Neurolysin, domain 3"/>
    <property type="match status" value="1"/>
</dbReference>
<evidence type="ECO:0000256" key="4">
    <source>
        <dbReference type="ARBA" id="ARBA00022801"/>
    </source>
</evidence>
<evidence type="ECO:0000256" key="2">
    <source>
        <dbReference type="ARBA" id="ARBA00022670"/>
    </source>
</evidence>
<dbReference type="EMBL" id="AFMD02000400">
    <property type="protein sequence ID" value="EMG20563.1"/>
    <property type="molecule type" value="Genomic_DNA"/>
</dbReference>
<evidence type="ECO:0000313" key="9">
    <source>
        <dbReference type="EMBL" id="EMG20563.1"/>
    </source>
</evidence>
<comment type="caution">
    <text evidence="9">The sequence shown here is derived from an EMBL/GenBank/DDBJ whole genome shotgun (WGS) entry which is preliminary data.</text>
</comment>
<dbReference type="Pfam" id="PF01432">
    <property type="entry name" value="Peptidase_M3"/>
    <property type="match status" value="1"/>
</dbReference>
<reference evidence="9 10" key="1">
    <citation type="submission" date="2013-02" db="EMBL/GenBank/DDBJ databases">
        <authorList>
            <person name="Harkins D.M."/>
            <person name="Durkin A.S."/>
            <person name="Brinkac L.M."/>
            <person name="Haft D.H."/>
            <person name="Selengut J.D."/>
            <person name="Sanka R."/>
            <person name="DePew J."/>
            <person name="Purushe J."/>
            <person name="Tulsiani S.M."/>
            <person name="Graham G.C."/>
            <person name="Burns M.-A."/>
            <person name="Dohnt M.F."/>
            <person name="Smythe L.D."/>
            <person name="McKay D.B."/>
            <person name="Craig S.B."/>
            <person name="Vinetz J.M."/>
            <person name="Sutton G.G."/>
            <person name="Nierman W.C."/>
            <person name="Fouts D.E."/>
        </authorList>
    </citation>
    <scope>NUCLEOTIDE SEQUENCE [LARGE SCALE GENOMIC DNA]</scope>
    <source>
        <strain evidence="9 10">LT2050</strain>
    </source>
</reference>
<dbReference type="GO" id="GO:0004222">
    <property type="term" value="F:metalloendopeptidase activity"/>
    <property type="evidence" value="ECO:0007669"/>
    <property type="project" value="InterPro"/>
</dbReference>
<evidence type="ECO:0000313" key="10">
    <source>
        <dbReference type="Proteomes" id="UP000011778"/>
    </source>
</evidence>
<evidence type="ECO:0000256" key="6">
    <source>
        <dbReference type="ARBA" id="ARBA00023049"/>
    </source>
</evidence>
<evidence type="ECO:0000256" key="7">
    <source>
        <dbReference type="RuleBase" id="RU003435"/>
    </source>
</evidence>
<accession>M3IH48</accession>
<comment type="cofactor">
    <cofactor evidence="7">
        <name>Zn(2+)</name>
        <dbReference type="ChEBI" id="CHEBI:29105"/>
    </cofactor>
    <text evidence="7">Binds 1 zinc ion.</text>
</comment>
<evidence type="ECO:0000256" key="3">
    <source>
        <dbReference type="ARBA" id="ARBA00022723"/>
    </source>
</evidence>
<organism evidence="9 10">
    <name type="scientific">Leptospira interrogans serovar Copenhageni str. LT2050</name>
    <dbReference type="NCBI Taxonomy" id="1001598"/>
    <lineage>
        <taxon>Bacteria</taxon>
        <taxon>Pseudomonadati</taxon>
        <taxon>Spirochaetota</taxon>
        <taxon>Spirochaetia</taxon>
        <taxon>Leptospirales</taxon>
        <taxon>Leptospiraceae</taxon>
        <taxon>Leptospira</taxon>
    </lineage>
</organism>
<evidence type="ECO:0000259" key="8">
    <source>
        <dbReference type="Pfam" id="PF01432"/>
    </source>
</evidence>
<keyword evidence="5 7" id="KW-0862">Zinc</keyword>
<comment type="similarity">
    <text evidence="1 7">Belongs to the peptidase M3 family.</text>
</comment>
<keyword evidence="3 7" id="KW-0479">Metal-binding</keyword>
<sequence length="130" mass="15016">QLEFSLFDIFIHLKSHTEEEVHSILQDVRKEVAVVIPPEYNRFQNGFSHIFSGGYAAGYYSYKWAEVMSADAFFAFVERGIFDSELSEVYFREILEKGGSENAMILFKRFLGREPEVKSLLKLYGLKEAA</sequence>
<feature type="domain" description="Peptidase M3A/M3B catalytic" evidence="8">
    <location>
        <begin position="1"/>
        <end position="125"/>
    </location>
</feature>
<evidence type="ECO:0000256" key="1">
    <source>
        <dbReference type="ARBA" id="ARBA00006040"/>
    </source>
</evidence>
<protein>
    <submittedName>
        <fullName evidence="9">Peptidase family M3 domain protein</fullName>
    </submittedName>
</protein>
<gene>
    <name evidence="9" type="ORF">LEP1GSC150_3429</name>
</gene>
<dbReference type="SUPFAM" id="SSF55486">
    <property type="entry name" value="Metalloproteases ('zincins'), catalytic domain"/>
    <property type="match status" value="1"/>
</dbReference>
<name>M3IH48_LEPIT</name>